<dbReference type="InterPro" id="IPR024567">
    <property type="entry name" value="RNase_HII/HIII_dom"/>
</dbReference>
<evidence type="ECO:0000256" key="7">
    <source>
        <dbReference type="ARBA" id="ARBA00022722"/>
    </source>
</evidence>
<evidence type="ECO:0000256" key="6">
    <source>
        <dbReference type="ARBA" id="ARBA00022490"/>
    </source>
</evidence>
<comment type="similarity">
    <text evidence="5 13">Belongs to the RNase HII family.</text>
</comment>
<evidence type="ECO:0000256" key="8">
    <source>
        <dbReference type="ARBA" id="ARBA00022723"/>
    </source>
</evidence>
<dbReference type="GO" id="GO:0043137">
    <property type="term" value="P:DNA replication, removal of RNA primer"/>
    <property type="evidence" value="ECO:0007669"/>
    <property type="project" value="TreeGrafter"/>
</dbReference>
<proteinExistence type="inferred from homology"/>
<dbReference type="GO" id="GO:0032299">
    <property type="term" value="C:ribonuclease H2 complex"/>
    <property type="evidence" value="ECO:0007669"/>
    <property type="project" value="TreeGrafter"/>
</dbReference>
<dbReference type="GO" id="GO:0005737">
    <property type="term" value="C:cytoplasm"/>
    <property type="evidence" value="ECO:0007669"/>
    <property type="project" value="UniProtKB-SubCell"/>
</dbReference>
<comment type="subcellular location">
    <subcellularLocation>
        <location evidence="4">Cytoplasm</location>
    </subcellularLocation>
</comment>
<keyword evidence="8 12" id="KW-0479">Metal-binding</keyword>
<name>A0A1G2CG85_9BACT</name>
<comment type="catalytic activity">
    <reaction evidence="1 12 13">
        <text>Endonucleolytic cleavage to 5'-phosphomonoester.</text>
        <dbReference type="EC" id="3.1.26.4"/>
    </reaction>
</comment>
<comment type="function">
    <text evidence="3 13">Endonuclease that specifically degrades the RNA of RNA-DNA hybrids.</text>
</comment>
<dbReference type="GO" id="GO:0003723">
    <property type="term" value="F:RNA binding"/>
    <property type="evidence" value="ECO:0007669"/>
    <property type="project" value="UniProtKB-UniRule"/>
</dbReference>
<comment type="cofactor">
    <cofactor evidence="12">
        <name>Mn(2+)</name>
        <dbReference type="ChEBI" id="CHEBI:29035"/>
    </cofactor>
    <cofactor evidence="12">
        <name>Mg(2+)</name>
        <dbReference type="ChEBI" id="CHEBI:18420"/>
    </cofactor>
    <text evidence="12">Manganese or magnesium. Binds 1 divalent metal ion per monomer in the absence of substrate. May bind a second metal ion after substrate binding.</text>
</comment>
<dbReference type="InterPro" id="IPR001352">
    <property type="entry name" value="RNase_HII/HIII"/>
</dbReference>
<dbReference type="InterPro" id="IPR022898">
    <property type="entry name" value="RNase_HII"/>
</dbReference>
<comment type="cofactor">
    <cofactor evidence="2">
        <name>Mg(2+)</name>
        <dbReference type="ChEBI" id="CHEBI:18420"/>
    </cofactor>
</comment>
<evidence type="ECO:0000256" key="9">
    <source>
        <dbReference type="ARBA" id="ARBA00022759"/>
    </source>
</evidence>
<dbReference type="InterPro" id="IPR012337">
    <property type="entry name" value="RNaseH-like_sf"/>
</dbReference>
<keyword evidence="6" id="KW-0963">Cytoplasm</keyword>
<keyword evidence="11" id="KW-0464">Manganese</keyword>
<evidence type="ECO:0000256" key="12">
    <source>
        <dbReference type="PROSITE-ProRule" id="PRU01319"/>
    </source>
</evidence>
<keyword evidence="10 12" id="KW-0378">Hydrolase</keyword>
<dbReference type="GO" id="GO:0046872">
    <property type="term" value="F:metal ion binding"/>
    <property type="evidence" value="ECO:0007669"/>
    <property type="project" value="UniProtKB-KW"/>
</dbReference>
<gene>
    <name evidence="15" type="ORF">A2945_01050</name>
</gene>
<dbReference type="EC" id="3.1.26.4" evidence="13"/>
<dbReference type="AlphaFoldDB" id="A0A1G2CG85"/>
<dbReference type="GO" id="GO:0006298">
    <property type="term" value="P:mismatch repair"/>
    <property type="evidence" value="ECO:0007669"/>
    <property type="project" value="TreeGrafter"/>
</dbReference>
<dbReference type="Pfam" id="PF01351">
    <property type="entry name" value="RNase_HII"/>
    <property type="match status" value="2"/>
</dbReference>
<dbReference type="SUPFAM" id="SSF53098">
    <property type="entry name" value="Ribonuclease H-like"/>
    <property type="match status" value="1"/>
</dbReference>
<keyword evidence="7 12" id="KW-0540">Nuclease</keyword>
<evidence type="ECO:0000256" key="5">
    <source>
        <dbReference type="ARBA" id="ARBA00007383"/>
    </source>
</evidence>
<dbReference type="GO" id="GO:0004523">
    <property type="term" value="F:RNA-DNA hybrid ribonuclease activity"/>
    <property type="evidence" value="ECO:0007669"/>
    <property type="project" value="UniProtKB-UniRule"/>
</dbReference>
<dbReference type="InterPro" id="IPR036397">
    <property type="entry name" value="RNaseH_sf"/>
</dbReference>
<evidence type="ECO:0000313" key="16">
    <source>
        <dbReference type="Proteomes" id="UP000178880"/>
    </source>
</evidence>
<dbReference type="PROSITE" id="PS51975">
    <property type="entry name" value="RNASE_H_2"/>
    <property type="match status" value="1"/>
</dbReference>
<keyword evidence="9 12" id="KW-0255">Endonuclease</keyword>
<comment type="caution">
    <text evidence="15">The sequence shown here is derived from an EMBL/GenBank/DDBJ whole genome shotgun (WGS) entry which is preliminary data.</text>
</comment>
<sequence length="254" mass="28294">MGSCTNNSNPNRSRRKFVVGIDEVGRGALAGPVMVVAVAMPARCQVSRVKYQERCRTRNLVLKDSKKLTPKQREAWFSYFKSHPQIEYAVARVYPRAIERMNISAAANVAALRAFGRLTVKCQLSNVNCSVFLDGGLFLGNHRSGLTRKSGAVEAEKRGSRNIRAYPLLKNKKHPRISASTVVRGDEKIKVVSMASIVAKVSRDRAMVRLAKQYPQYGFEVHKGYGTRAHLAAIKKYGICGVHRKTFDPIARMS</sequence>
<evidence type="ECO:0000256" key="3">
    <source>
        <dbReference type="ARBA" id="ARBA00004065"/>
    </source>
</evidence>
<dbReference type="EMBL" id="MHLA01000015">
    <property type="protein sequence ID" value="OGY99427.1"/>
    <property type="molecule type" value="Genomic_DNA"/>
</dbReference>
<dbReference type="CDD" id="cd07182">
    <property type="entry name" value="RNase_HII_bacteria_HII_like"/>
    <property type="match status" value="1"/>
</dbReference>
<feature type="domain" description="RNase H type-2" evidence="14">
    <location>
        <begin position="16"/>
        <end position="254"/>
    </location>
</feature>
<feature type="binding site" evidence="12">
    <location>
        <position position="134"/>
    </location>
    <ligand>
        <name>a divalent metal cation</name>
        <dbReference type="ChEBI" id="CHEBI:60240"/>
    </ligand>
</feature>
<dbReference type="Proteomes" id="UP000178880">
    <property type="component" value="Unassembled WGS sequence"/>
</dbReference>
<evidence type="ECO:0000259" key="14">
    <source>
        <dbReference type="PROSITE" id="PS51975"/>
    </source>
</evidence>
<dbReference type="NCBIfam" id="NF000595">
    <property type="entry name" value="PRK00015.1-3"/>
    <property type="match status" value="1"/>
</dbReference>
<reference evidence="15 16" key="1">
    <citation type="journal article" date="2016" name="Nat. Commun.">
        <title>Thousands of microbial genomes shed light on interconnected biogeochemical processes in an aquifer system.</title>
        <authorList>
            <person name="Anantharaman K."/>
            <person name="Brown C.T."/>
            <person name="Hug L.A."/>
            <person name="Sharon I."/>
            <person name="Castelle C.J."/>
            <person name="Probst A.J."/>
            <person name="Thomas B.C."/>
            <person name="Singh A."/>
            <person name="Wilkins M.J."/>
            <person name="Karaoz U."/>
            <person name="Brodie E.L."/>
            <person name="Williams K.H."/>
            <person name="Hubbard S.S."/>
            <person name="Banfield J.F."/>
        </authorList>
    </citation>
    <scope>NUCLEOTIDE SEQUENCE [LARGE SCALE GENOMIC DNA]</scope>
</reference>
<evidence type="ECO:0000256" key="4">
    <source>
        <dbReference type="ARBA" id="ARBA00004496"/>
    </source>
</evidence>
<evidence type="ECO:0000256" key="11">
    <source>
        <dbReference type="ARBA" id="ARBA00023211"/>
    </source>
</evidence>
<accession>A0A1G2CG85</accession>
<feature type="binding site" evidence="12">
    <location>
        <position position="22"/>
    </location>
    <ligand>
        <name>a divalent metal cation</name>
        <dbReference type="ChEBI" id="CHEBI:60240"/>
    </ligand>
</feature>
<evidence type="ECO:0000256" key="1">
    <source>
        <dbReference type="ARBA" id="ARBA00000077"/>
    </source>
</evidence>
<dbReference type="STRING" id="1798650.A2945_01050"/>
<dbReference type="PANTHER" id="PTHR10954:SF18">
    <property type="entry name" value="RIBONUCLEASE HII"/>
    <property type="match status" value="1"/>
</dbReference>
<feature type="binding site" evidence="12">
    <location>
        <position position="23"/>
    </location>
    <ligand>
        <name>a divalent metal cation</name>
        <dbReference type="ChEBI" id="CHEBI:60240"/>
    </ligand>
</feature>
<protein>
    <recommendedName>
        <fullName evidence="13">Ribonuclease</fullName>
        <ecNumber evidence="13">3.1.26.4</ecNumber>
    </recommendedName>
</protein>
<dbReference type="PANTHER" id="PTHR10954">
    <property type="entry name" value="RIBONUCLEASE H2 SUBUNIT A"/>
    <property type="match status" value="1"/>
</dbReference>
<evidence type="ECO:0000313" key="15">
    <source>
        <dbReference type="EMBL" id="OGY99427.1"/>
    </source>
</evidence>
<evidence type="ECO:0000256" key="10">
    <source>
        <dbReference type="ARBA" id="ARBA00022801"/>
    </source>
</evidence>
<evidence type="ECO:0000256" key="2">
    <source>
        <dbReference type="ARBA" id="ARBA00001946"/>
    </source>
</evidence>
<evidence type="ECO:0000256" key="13">
    <source>
        <dbReference type="RuleBase" id="RU003515"/>
    </source>
</evidence>
<organism evidence="15 16">
    <name type="scientific">Candidatus Liptonbacteria bacterium RIFCSPLOWO2_01_FULL_52_25</name>
    <dbReference type="NCBI Taxonomy" id="1798650"/>
    <lineage>
        <taxon>Bacteria</taxon>
        <taxon>Candidatus Liptoniibacteriota</taxon>
    </lineage>
</organism>
<dbReference type="Gene3D" id="3.30.420.10">
    <property type="entry name" value="Ribonuclease H-like superfamily/Ribonuclease H"/>
    <property type="match status" value="1"/>
</dbReference>